<dbReference type="GO" id="GO:0010020">
    <property type="term" value="P:chloroplast fission"/>
    <property type="evidence" value="ECO:0007669"/>
    <property type="project" value="TreeGrafter"/>
</dbReference>
<evidence type="ECO:0000313" key="2">
    <source>
        <dbReference type="EMBL" id="VFQ84743.1"/>
    </source>
</evidence>
<accession>A0A484M7E5</accession>
<name>A0A484M7E5_9ASTE</name>
<keyword evidence="3" id="KW-1185">Reference proteome</keyword>
<gene>
    <name evidence="2" type="ORF">CCAM_LOCUS26519</name>
</gene>
<evidence type="ECO:0000256" key="1">
    <source>
        <dbReference type="SAM" id="Phobius"/>
    </source>
</evidence>
<evidence type="ECO:0000313" key="3">
    <source>
        <dbReference type="Proteomes" id="UP000595140"/>
    </source>
</evidence>
<feature type="transmembrane region" description="Helical" evidence="1">
    <location>
        <begin position="346"/>
        <end position="362"/>
    </location>
</feature>
<feature type="transmembrane region" description="Helical" evidence="1">
    <location>
        <begin position="313"/>
        <end position="334"/>
    </location>
</feature>
<dbReference type="AlphaFoldDB" id="A0A484M7E5"/>
<feature type="transmembrane region" description="Helical" evidence="1">
    <location>
        <begin position="382"/>
        <end position="401"/>
    </location>
</feature>
<organism evidence="2 3">
    <name type="scientific">Cuscuta campestris</name>
    <dbReference type="NCBI Taxonomy" id="132261"/>
    <lineage>
        <taxon>Eukaryota</taxon>
        <taxon>Viridiplantae</taxon>
        <taxon>Streptophyta</taxon>
        <taxon>Embryophyta</taxon>
        <taxon>Tracheophyta</taxon>
        <taxon>Spermatophyta</taxon>
        <taxon>Magnoliopsida</taxon>
        <taxon>eudicotyledons</taxon>
        <taxon>Gunneridae</taxon>
        <taxon>Pentapetalae</taxon>
        <taxon>asterids</taxon>
        <taxon>lamiids</taxon>
        <taxon>Solanales</taxon>
        <taxon>Convolvulaceae</taxon>
        <taxon>Cuscuteae</taxon>
        <taxon>Cuscuta</taxon>
        <taxon>Cuscuta subgen. Grammica</taxon>
        <taxon>Cuscuta sect. Cleistogrammica</taxon>
    </lineage>
</organism>
<reference evidence="2 3" key="1">
    <citation type="submission" date="2018-04" db="EMBL/GenBank/DDBJ databases">
        <authorList>
            <person name="Vogel A."/>
        </authorList>
    </citation>
    <scope>NUCLEOTIDE SEQUENCE [LARGE SCALE GENOMIC DNA]</scope>
</reference>
<dbReference type="EMBL" id="OOIL02002808">
    <property type="protein sequence ID" value="VFQ84743.1"/>
    <property type="molecule type" value="Genomic_DNA"/>
</dbReference>
<dbReference type="GO" id="GO:0016020">
    <property type="term" value="C:membrane"/>
    <property type="evidence" value="ECO:0007669"/>
    <property type="project" value="InterPro"/>
</dbReference>
<dbReference type="PANTHER" id="PTHR33219:SF14">
    <property type="entry name" value="PROTEIN COFACTOR ASSEMBLY OF COMPLEX C SUBUNIT B CCB3, CHLOROPLASTIC-RELATED"/>
    <property type="match status" value="1"/>
</dbReference>
<dbReference type="InterPro" id="IPR003425">
    <property type="entry name" value="CCB3/YggT"/>
</dbReference>
<dbReference type="OrthoDB" id="2066at2759"/>
<keyword evidence="1" id="KW-0812">Transmembrane</keyword>
<protein>
    <submittedName>
        <fullName evidence="2">Uncharacterized protein</fullName>
    </submittedName>
</protein>
<dbReference type="PANTHER" id="PTHR33219">
    <property type="entry name" value="YLMG HOMOLOG PROTEIN 2, CHLOROPLASTIC"/>
    <property type="match status" value="1"/>
</dbReference>
<dbReference type="Pfam" id="PF02325">
    <property type="entry name" value="CCB3_YggT"/>
    <property type="match status" value="1"/>
</dbReference>
<feature type="transmembrane region" description="Helical" evidence="1">
    <location>
        <begin position="272"/>
        <end position="288"/>
    </location>
</feature>
<sequence length="439" mass="47919">MDPQEKQNPAPSNCIISLPFHAPPFFLHLFRQQNSKPSAVPLLKAAEDSSRQFQSSAASAAHGCLKSLHFLFSHHPFINKLLFLSSRLQGLRQIQRSKGCKNVKVISTGHNFAAILPGDSVAGVVVTNGVLNFLNIYNSLLVVRLVLTWFPNVPPAIVTPLSTLCDPYLNVFRGIIPPLGGTLDLSPILAFLVLNAFTSAAAALPAELPCTGASQNHPTTHSMEPAHHRTTTSQEKWMRRLAAGNRLRTGFVLMEEGRRQMMMRSSSNEHKLLAIALTLVAIISPLYIDRRRKASTGRQSDPDEETLTGGPSASFLLLLLLLIVSVAAAAATATRGAIRFASYKRPGAIALAVLAVLSPLYIDRDETEEEAVKEWAPFGNGFVQIFVLMGLVVAIALSCYFDRSFTRFDPYWIHRVGGSSTGILILLLVLASVLKFKAY</sequence>
<dbReference type="Proteomes" id="UP000595140">
    <property type="component" value="Unassembled WGS sequence"/>
</dbReference>
<keyword evidence="1" id="KW-0472">Membrane</keyword>
<keyword evidence="1" id="KW-1133">Transmembrane helix</keyword>
<proteinExistence type="predicted"/>
<feature type="transmembrane region" description="Helical" evidence="1">
    <location>
        <begin position="413"/>
        <end position="434"/>
    </location>
</feature>